<evidence type="ECO:0000256" key="5">
    <source>
        <dbReference type="ARBA" id="ARBA00013179"/>
    </source>
</evidence>
<keyword evidence="20" id="KW-1185">Reference proteome</keyword>
<keyword evidence="17 18" id="KW-0998">Cell outer membrane</keyword>
<sequence>MWGRVRGYVQYYQGYGESLIDYNYNSKRIGIGVLLTDLL</sequence>
<comment type="function">
    <text evidence="18">Hydrolysis of phosphatidylcholine with phospholipase A2 (EC 3.1.1.4) and phospholipase A1 (EC 3.1.1.32) activities.</text>
</comment>
<proteinExistence type="inferred from homology"/>
<evidence type="ECO:0000256" key="17">
    <source>
        <dbReference type="ARBA" id="ARBA00023237"/>
    </source>
</evidence>
<comment type="catalytic activity">
    <reaction evidence="2 18">
        <text>a 1,2-diacyl-sn-glycero-3-phosphocholine + H2O = a 1-acyl-sn-glycero-3-phosphocholine + a fatty acid + H(+)</text>
        <dbReference type="Rhea" id="RHEA:15801"/>
        <dbReference type="ChEBI" id="CHEBI:15377"/>
        <dbReference type="ChEBI" id="CHEBI:15378"/>
        <dbReference type="ChEBI" id="CHEBI:28868"/>
        <dbReference type="ChEBI" id="CHEBI:57643"/>
        <dbReference type="ChEBI" id="CHEBI:58168"/>
        <dbReference type="EC" id="3.1.1.4"/>
    </reaction>
</comment>
<dbReference type="Pfam" id="PF02253">
    <property type="entry name" value="PLA1"/>
    <property type="match status" value="1"/>
</dbReference>
<comment type="subcellular location">
    <subcellularLocation>
        <location evidence="18">Cell outer membrane</location>
        <topology evidence="18">Multi-pass membrane protein</topology>
    </subcellularLocation>
    <text evidence="18">One of the very few enzymes located there.</text>
</comment>
<evidence type="ECO:0000256" key="16">
    <source>
        <dbReference type="ARBA" id="ARBA00023136"/>
    </source>
</evidence>
<evidence type="ECO:0000256" key="1">
    <source>
        <dbReference type="ARBA" id="ARBA00000111"/>
    </source>
</evidence>
<evidence type="ECO:0000256" key="8">
    <source>
        <dbReference type="ARBA" id="ARBA00022452"/>
    </source>
</evidence>
<reference evidence="19 20" key="1">
    <citation type="submission" date="2014-09" db="EMBL/GenBank/DDBJ databases">
        <title>Vibrio maritimus JCM 19240. (C210) whole genome shotgun sequence.</title>
        <authorList>
            <person name="Sawabe T."/>
            <person name="Meirelles P."/>
            <person name="Nakanishi M."/>
            <person name="Sayaka M."/>
            <person name="Hattori M."/>
            <person name="Ohkuma M."/>
        </authorList>
    </citation>
    <scope>NUCLEOTIDE SEQUENCE [LARGE SCALE GENOMIC DNA]</scope>
    <source>
        <strain evidence="19 20">JCM 19240</strain>
    </source>
</reference>
<reference evidence="19 20" key="2">
    <citation type="submission" date="2014-09" db="EMBL/GenBank/DDBJ databases">
        <authorList>
            <consortium name="NBRP consortium"/>
            <person name="Sawabe T."/>
            <person name="Meirelles P."/>
            <person name="Nakanishi M."/>
            <person name="Sayaka M."/>
            <person name="Hattori M."/>
            <person name="Ohkuma M."/>
        </authorList>
    </citation>
    <scope>NUCLEOTIDE SEQUENCE [LARGE SCALE GENOMIC DNA]</scope>
    <source>
        <strain evidence="19 20">JCM 19240</strain>
    </source>
</reference>
<keyword evidence="9" id="KW-0812">Transmembrane</keyword>
<evidence type="ECO:0000256" key="18">
    <source>
        <dbReference type="RuleBase" id="RU366027"/>
    </source>
</evidence>
<keyword evidence="15 18" id="KW-0443">Lipid metabolism</keyword>
<evidence type="ECO:0000256" key="11">
    <source>
        <dbReference type="ARBA" id="ARBA00022729"/>
    </source>
</evidence>
<evidence type="ECO:0000256" key="10">
    <source>
        <dbReference type="ARBA" id="ARBA00022723"/>
    </source>
</evidence>
<protein>
    <recommendedName>
        <fullName evidence="7 18">Phospholipase A1</fullName>
        <ecNumber evidence="5 18">3.1.1.32</ecNumber>
        <ecNumber evidence="6 18">3.1.1.4</ecNumber>
    </recommendedName>
    <alternativeName>
        <fullName evidence="18">Phosphatidylcholine 1-acylhydrolase</fullName>
    </alternativeName>
</protein>
<dbReference type="GO" id="GO:0009279">
    <property type="term" value="C:cell outer membrane"/>
    <property type="evidence" value="ECO:0007669"/>
    <property type="project" value="UniProtKB-SubCell"/>
</dbReference>
<comment type="catalytic activity">
    <reaction evidence="1 18">
        <text>a 1,2-diacyl-sn-glycero-3-phosphocholine + H2O = a 2-acyl-sn-glycero-3-phosphocholine + a fatty acid + H(+)</text>
        <dbReference type="Rhea" id="RHEA:18689"/>
        <dbReference type="ChEBI" id="CHEBI:15377"/>
        <dbReference type="ChEBI" id="CHEBI:15378"/>
        <dbReference type="ChEBI" id="CHEBI:28868"/>
        <dbReference type="ChEBI" id="CHEBI:57643"/>
        <dbReference type="ChEBI" id="CHEBI:57875"/>
        <dbReference type="EC" id="3.1.1.32"/>
    </reaction>
</comment>
<keyword evidence="14 18" id="KW-0442">Lipid degradation</keyword>
<gene>
    <name evidence="19" type="ORF">JCM19240_4766</name>
</gene>
<dbReference type="GO" id="GO:0004623">
    <property type="term" value="F:phospholipase A2 activity"/>
    <property type="evidence" value="ECO:0007669"/>
    <property type="project" value="UniProtKB-EC"/>
</dbReference>
<dbReference type="Gene3D" id="2.40.230.10">
    <property type="entry name" value="Phospholipase A1"/>
    <property type="match status" value="1"/>
</dbReference>
<dbReference type="PANTHER" id="PTHR40457:SF1">
    <property type="entry name" value="PHOSPHOLIPASE A1"/>
    <property type="match status" value="1"/>
</dbReference>
<keyword evidence="13 18" id="KW-0106">Calcium</keyword>
<evidence type="ECO:0000256" key="3">
    <source>
        <dbReference type="ARBA" id="ARBA00010525"/>
    </source>
</evidence>
<dbReference type="AlphaFoldDB" id="A0A090T7A7"/>
<keyword evidence="11" id="KW-0732">Signal</keyword>
<dbReference type="InterPro" id="IPR003187">
    <property type="entry name" value="PLipase_A1"/>
</dbReference>
<comment type="subunit">
    <text evidence="4 18">Homodimer; dimerization is reversible, and the dimeric form is the active one.</text>
</comment>
<dbReference type="GO" id="GO:0008970">
    <property type="term" value="F:phospholipase A1 activity"/>
    <property type="evidence" value="ECO:0007669"/>
    <property type="project" value="UniProtKB-EC"/>
</dbReference>
<organism evidence="19 20">
    <name type="scientific">Vibrio maritimus</name>
    <dbReference type="NCBI Taxonomy" id="990268"/>
    <lineage>
        <taxon>Bacteria</taxon>
        <taxon>Pseudomonadati</taxon>
        <taxon>Pseudomonadota</taxon>
        <taxon>Gammaproteobacteria</taxon>
        <taxon>Vibrionales</taxon>
        <taxon>Vibrionaceae</taxon>
        <taxon>Vibrio</taxon>
    </lineage>
</organism>
<dbReference type="SUPFAM" id="SSF56931">
    <property type="entry name" value="Outer membrane phospholipase A (OMPLA)"/>
    <property type="match status" value="1"/>
</dbReference>
<evidence type="ECO:0000313" key="20">
    <source>
        <dbReference type="Proteomes" id="UP000029224"/>
    </source>
</evidence>
<accession>A0A090T7A7</accession>
<keyword evidence="10 18" id="KW-0479">Metal-binding</keyword>
<dbReference type="PANTHER" id="PTHR40457">
    <property type="entry name" value="PHOSPHOLIPASE A1"/>
    <property type="match status" value="1"/>
</dbReference>
<dbReference type="EMBL" id="BBMT01000008">
    <property type="protein sequence ID" value="GAL35831.1"/>
    <property type="molecule type" value="Genomic_DNA"/>
</dbReference>
<dbReference type="Proteomes" id="UP000029224">
    <property type="component" value="Unassembled WGS sequence"/>
</dbReference>
<evidence type="ECO:0000256" key="9">
    <source>
        <dbReference type="ARBA" id="ARBA00022692"/>
    </source>
</evidence>
<evidence type="ECO:0000256" key="12">
    <source>
        <dbReference type="ARBA" id="ARBA00022801"/>
    </source>
</evidence>
<dbReference type="InterPro" id="IPR036541">
    <property type="entry name" value="PLipase_A1_sf"/>
</dbReference>
<dbReference type="EC" id="3.1.1.4" evidence="6 18"/>
<evidence type="ECO:0000256" key="6">
    <source>
        <dbReference type="ARBA" id="ARBA00013278"/>
    </source>
</evidence>
<dbReference type="GO" id="GO:0005509">
    <property type="term" value="F:calcium ion binding"/>
    <property type="evidence" value="ECO:0007669"/>
    <property type="project" value="TreeGrafter"/>
</dbReference>
<keyword evidence="8" id="KW-1134">Transmembrane beta strand</keyword>
<name>A0A090T7A7_9VIBR</name>
<comment type="similarity">
    <text evidence="3 18">Belongs to the phospholipase A1 family.</text>
</comment>
<dbReference type="EC" id="3.1.1.32" evidence="5 18"/>
<evidence type="ECO:0000256" key="13">
    <source>
        <dbReference type="ARBA" id="ARBA00022837"/>
    </source>
</evidence>
<evidence type="ECO:0000256" key="15">
    <source>
        <dbReference type="ARBA" id="ARBA00023098"/>
    </source>
</evidence>
<evidence type="ECO:0000256" key="14">
    <source>
        <dbReference type="ARBA" id="ARBA00022963"/>
    </source>
</evidence>
<comment type="cofactor">
    <cofactor evidence="18">
        <name>Ca(2+)</name>
        <dbReference type="ChEBI" id="CHEBI:29108"/>
    </cofactor>
    <text evidence="18">Binds 1 Ca(2+) ion per monomer. In the dimeric form the Ca(2+) is bound by different amino acids with binding of each Ca(2+) shared with ligands coming from each monomer. The Ca(2+) ion may have a role in catalysis.</text>
</comment>
<evidence type="ECO:0000313" key="19">
    <source>
        <dbReference type="EMBL" id="GAL35831.1"/>
    </source>
</evidence>
<evidence type="ECO:0000256" key="7">
    <source>
        <dbReference type="ARBA" id="ARBA00021726"/>
    </source>
</evidence>
<evidence type="ECO:0000256" key="4">
    <source>
        <dbReference type="ARBA" id="ARBA00011702"/>
    </source>
</evidence>
<dbReference type="GO" id="GO:0016042">
    <property type="term" value="P:lipid catabolic process"/>
    <property type="evidence" value="ECO:0007669"/>
    <property type="project" value="UniProtKB-KW"/>
</dbReference>
<evidence type="ECO:0000256" key="2">
    <source>
        <dbReference type="ARBA" id="ARBA00001604"/>
    </source>
</evidence>
<comment type="caution">
    <text evidence="19">The sequence shown here is derived from an EMBL/GenBank/DDBJ whole genome shotgun (WGS) entry which is preliminary data.</text>
</comment>
<keyword evidence="16" id="KW-0472">Membrane</keyword>
<keyword evidence="12 18" id="KW-0378">Hydrolase</keyword>